<organism evidence="2 3">
    <name type="scientific">Aquimarina muelleri</name>
    <dbReference type="NCBI Taxonomy" id="279356"/>
    <lineage>
        <taxon>Bacteria</taxon>
        <taxon>Pseudomonadati</taxon>
        <taxon>Bacteroidota</taxon>
        <taxon>Flavobacteriia</taxon>
        <taxon>Flavobacteriales</taxon>
        <taxon>Flavobacteriaceae</taxon>
        <taxon>Aquimarina</taxon>
    </lineage>
</organism>
<gene>
    <name evidence="2" type="ORF">GCM10007384_07060</name>
</gene>
<reference evidence="2 3" key="1">
    <citation type="journal article" date="2014" name="Int. J. Syst. Evol. Microbiol.">
        <title>Complete genome sequence of Corynebacterium casei LMG S-19264T (=DSM 44701T), isolated from a smear-ripened cheese.</title>
        <authorList>
            <consortium name="US DOE Joint Genome Institute (JGI-PGF)"/>
            <person name="Walter F."/>
            <person name="Albersmeier A."/>
            <person name="Kalinowski J."/>
            <person name="Ruckert C."/>
        </authorList>
    </citation>
    <scope>NUCLEOTIDE SEQUENCE [LARGE SCALE GENOMIC DNA]</scope>
    <source>
        <strain evidence="2 3">KCTC 12285</strain>
    </source>
</reference>
<dbReference type="Proteomes" id="UP000601108">
    <property type="component" value="Unassembled WGS sequence"/>
</dbReference>
<evidence type="ECO:0000313" key="2">
    <source>
        <dbReference type="EMBL" id="GGX07869.1"/>
    </source>
</evidence>
<keyword evidence="1" id="KW-1133">Transmembrane helix</keyword>
<sequence>MKTKTNILNTVSKSISKLSDLELVVLVFAMAMAFMYVGWELGKAYARM</sequence>
<proteinExistence type="predicted"/>
<feature type="transmembrane region" description="Helical" evidence="1">
    <location>
        <begin position="21"/>
        <end position="39"/>
    </location>
</feature>
<keyword evidence="1" id="KW-0812">Transmembrane</keyword>
<dbReference type="AlphaFoldDB" id="A0A918N222"/>
<protein>
    <submittedName>
        <fullName evidence="2">Uncharacterized protein</fullName>
    </submittedName>
</protein>
<evidence type="ECO:0000256" key="1">
    <source>
        <dbReference type="SAM" id="Phobius"/>
    </source>
</evidence>
<keyword evidence="1" id="KW-0472">Membrane</keyword>
<name>A0A918N222_9FLAO</name>
<dbReference type="EMBL" id="BMWS01000003">
    <property type="protein sequence ID" value="GGX07869.1"/>
    <property type="molecule type" value="Genomic_DNA"/>
</dbReference>
<dbReference type="RefSeq" id="WP_155837880.1">
    <property type="nucleotide sequence ID" value="NZ_BMWS01000003.1"/>
</dbReference>
<accession>A0A918N222</accession>
<keyword evidence="3" id="KW-1185">Reference proteome</keyword>
<comment type="caution">
    <text evidence="2">The sequence shown here is derived from an EMBL/GenBank/DDBJ whole genome shotgun (WGS) entry which is preliminary data.</text>
</comment>
<evidence type="ECO:0000313" key="3">
    <source>
        <dbReference type="Proteomes" id="UP000601108"/>
    </source>
</evidence>